<dbReference type="Gene3D" id="2.60.40.1120">
    <property type="entry name" value="Carboxypeptidase-like, regulatory domain"/>
    <property type="match status" value="1"/>
</dbReference>
<accession>A0A538TXW8</accession>
<dbReference type="InterPro" id="IPR013784">
    <property type="entry name" value="Carb-bd-like_fold"/>
</dbReference>
<comment type="caution">
    <text evidence="3">The sequence shown here is derived from an EMBL/GenBank/DDBJ whole genome shotgun (WGS) entry which is preliminary data.</text>
</comment>
<evidence type="ECO:0000256" key="1">
    <source>
        <dbReference type="SAM" id="SignalP"/>
    </source>
</evidence>
<dbReference type="AlphaFoldDB" id="A0A538TXW8"/>
<dbReference type="Pfam" id="PF14905">
    <property type="entry name" value="OMP_b-brl_3"/>
    <property type="match status" value="1"/>
</dbReference>
<evidence type="ECO:0000313" key="3">
    <source>
        <dbReference type="EMBL" id="TMQ68458.1"/>
    </source>
</evidence>
<name>A0A538TXW8_UNCEI</name>
<dbReference type="SUPFAM" id="SSF49452">
    <property type="entry name" value="Starch-binding domain-like"/>
    <property type="match status" value="1"/>
</dbReference>
<dbReference type="Pfam" id="PF13620">
    <property type="entry name" value="CarboxypepD_reg"/>
    <property type="match status" value="1"/>
</dbReference>
<organism evidence="3 4">
    <name type="scientific">Eiseniibacteriota bacterium</name>
    <dbReference type="NCBI Taxonomy" id="2212470"/>
    <lineage>
        <taxon>Bacteria</taxon>
        <taxon>Candidatus Eiseniibacteriota</taxon>
    </lineage>
</organism>
<dbReference type="GO" id="GO:0030246">
    <property type="term" value="F:carbohydrate binding"/>
    <property type="evidence" value="ECO:0007669"/>
    <property type="project" value="InterPro"/>
</dbReference>
<keyword evidence="1" id="KW-0732">Signal</keyword>
<dbReference type="Proteomes" id="UP000319836">
    <property type="component" value="Unassembled WGS sequence"/>
</dbReference>
<feature type="signal peptide" evidence="1">
    <location>
        <begin position="1"/>
        <end position="21"/>
    </location>
</feature>
<feature type="chain" id="PRO_5022237570" description="Outer membrane protein beta-barrel domain-containing protein" evidence="1">
    <location>
        <begin position="22"/>
        <end position="855"/>
    </location>
</feature>
<feature type="non-terminal residue" evidence="3">
    <location>
        <position position="855"/>
    </location>
</feature>
<reference evidence="3 4" key="1">
    <citation type="journal article" date="2019" name="Nat. Microbiol.">
        <title>Mediterranean grassland soil C-N compound turnover is dependent on rainfall and depth, and is mediated by genomically divergent microorganisms.</title>
        <authorList>
            <person name="Diamond S."/>
            <person name="Andeer P.F."/>
            <person name="Li Z."/>
            <person name="Crits-Christoph A."/>
            <person name="Burstein D."/>
            <person name="Anantharaman K."/>
            <person name="Lane K.R."/>
            <person name="Thomas B.C."/>
            <person name="Pan C."/>
            <person name="Northen T.R."/>
            <person name="Banfield J.F."/>
        </authorList>
    </citation>
    <scope>NUCLEOTIDE SEQUENCE [LARGE SCALE GENOMIC DNA]</scope>
    <source>
        <strain evidence="3">WS_10</strain>
    </source>
</reference>
<evidence type="ECO:0000259" key="2">
    <source>
        <dbReference type="Pfam" id="PF14905"/>
    </source>
</evidence>
<feature type="domain" description="Outer membrane protein beta-barrel" evidence="2">
    <location>
        <begin position="455"/>
        <end position="715"/>
    </location>
</feature>
<proteinExistence type="predicted"/>
<protein>
    <recommendedName>
        <fullName evidence="2">Outer membrane protein beta-barrel domain-containing protein</fullName>
    </recommendedName>
</protein>
<dbReference type="InterPro" id="IPR041700">
    <property type="entry name" value="OMP_b-brl_3"/>
</dbReference>
<evidence type="ECO:0000313" key="4">
    <source>
        <dbReference type="Proteomes" id="UP000319836"/>
    </source>
</evidence>
<sequence>MTSRIAALALLLPLLARIAHADSGVLRGSVADSSTRAPVAGVEVRLASVADSADVRHVITLDDGAFRFSGLLAGTWKLEALRMGYARMVRTLRFSGGELDLDTLRLRPLPLALPGVEVQSSPPPAVQRGDTTEFSSRAVRTHPDATAEELVSKLPGITVDKSGTVKSNGETVEQVLVDGKPFFGSDAALALRNLPAEVIEKIQVFDKLSDQAEFTGIDDGQSTKTLNVILKPDHPATFGKVYGGGGGDSRYQSGGSANALLGDTRIAAIGLSNNINQQNFSSQDLLGVLGADNQRSGGGTARRFSSDRNKEDANSFLVGAQDGVTTTNALGGHLDTPLAGLVDVSQSYFFNEGDNHNAQDVDRQYAVPQDSATIYAQRLTSANHSFNHRFDGRYAWSADSSVIDVPRLYFQSHRATSDLSAENHMASGEPLSRATNMSATDASGHNLSNHLLLRHRFGVPGRTLSLDIGANHTLKDVDGTLRSTIDDGTSGGASDTLDLRKDLHTTSSSLNGRLVYSEPVGSIGALQATLAPGVIDSRSVHHGWEPDSAGAFSVPEAMLSNTFRSVSASQSAGLGYAARRKGLRLVVNLAVQRSTLRAERILPSPLTVRQTRWDALPSFLLNQRLPDHRNLRLSWTTSTKLPNITQLQDVVDDANPLVLGVGNPELDPQYVQTFLCRYSATDPGRSRSLFLGLSYQRANHAIGLGTWTASTDTVILGVPLRRGAPLLSPVHLHLASSLNSFGSVSWPVHAFRSLVNLNTGATWTQTPGMLNGVAERAEVFSLSQGVVVASNISPAVDFTLSYTGTYNIARSTLSGLENANYFTQAASLRLNTIAWKGVVMRQEINHTLLNGVANG</sequence>
<dbReference type="EMBL" id="VBPA01000401">
    <property type="protein sequence ID" value="TMQ68458.1"/>
    <property type="molecule type" value="Genomic_DNA"/>
</dbReference>
<gene>
    <name evidence="3" type="ORF">E6K80_14180</name>
</gene>
<dbReference type="SUPFAM" id="SSF56935">
    <property type="entry name" value="Porins"/>
    <property type="match status" value="1"/>
</dbReference>